<gene>
    <name evidence="2" type="ORF">BLS_003482</name>
</gene>
<dbReference type="Proteomes" id="UP000433883">
    <property type="component" value="Unassembled WGS sequence"/>
</dbReference>
<protein>
    <submittedName>
        <fullName evidence="2">Uncharacterized protein</fullName>
    </submittedName>
</protein>
<feature type="compositionally biased region" description="Basic and acidic residues" evidence="1">
    <location>
        <begin position="1"/>
        <end position="27"/>
    </location>
</feature>
<feature type="compositionally biased region" description="Low complexity" evidence="1">
    <location>
        <begin position="92"/>
        <end position="110"/>
    </location>
</feature>
<comment type="caution">
    <text evidence="2">The sequence shown here is derived from an EMBL/GenBank/DDBJ whole genome shotgun (WGS) entry which is preliminary data.</text>
</comment>
<sequence>VERERLAAIARREDEARHEDKARHDARVTTPEPTQDLGFQAVSNSLISNGPIPIDAQNHGPPPPPLPSNGPIDDATGPVNDATEASRKRARAATVQSSSQPAPAALQSTSVVISKRPRGRPPLTAEQKAHNARERKIKKLREDLAALNAGP</sequence>
<feature type="non-terminal residue" evidence="2">
    <location>
        <position position="1"/>
    </location>
</feature>
<dbReference type="AlphaFoldDB" id="A0A8H3U0Y5"/>
<evidence type="ECO:0000313" key="3">
    <source>
        <dbReference type="Proteomes" id="UP000433883"/>
    </source>
</evidence>
<dbReference type="EMBL" id="WNWQ01002267">
    <property type="protein sequence ID" value="KAE9961172.1"/>
    <property type="molecule type" value="Genomic_DNA"/>
</dbReference>
<feature type="region of interest" description="Disordered" evidence="1">
    <location>
        <begin position="1"/>
        <end position="134"/>
    </location>
</feature>
<accession>A0A8H3U0Y5</accession>
<reference evidence="2 3" key="1">
    <citation type="submission" date="2019-11" db="EMBL/GenBank/DDBJ databases">
        <title>Venturia inaequalis Genome Resource.</title>
        <authorList>
            <person name="Lichtner F.J."/>
        </authorList>
    </citation>
    <scope>NUCLEOTIDE SEQUENCE [LARGE SCALE GENOMIC DNA]</scope>
    <source>
        <strain evidence="2">Bline_iso_100314</strain>
    </source>
</reference>
<proteinExistence type="predicted"/>
<evidence type="ECO:0000256" key="1">
    <source>
        <dbReference type="SAM" id="MobiDB-lite"/>
    </source>
</evidence>
<name>A0A8H3U0Y5_VENIN</name>
<evidence type="ECO:0000313" key="2">
    <source>
        <dbReference type="EMBL" id="KAE9961172.1"/>
    </source>
</evidence>
<organism evidence="2 3">
    <name type="scientific">Venturia inaequalis</name>
    <name type="common">Apple scab fungus</name>
    <dbReference type="NCBI Taxonomy" id="5025"/>
    <lineage>
        <taxon>Eukaryota</taxon>
        <taxon>Fungi</taxon>
        <taxon>Dikarya</taxon>
        <taxon>Ascomycota</taxon>
        <taxon>Pezizomycotina</taxon>
        <taxon>Dothideomycetes</taxon>
        <taxon>Pleosporomycetidae</taxon>
        <taxon>Venturiales</taxon>
        <taxon>Venturiaceae</taxon>
        <taxon>Venturia</taxon>
    </lineage>
</organism>